<dbReference type="EMBL" id="CCYD01000645">
    <property type="protein sequence ID" value="CEG42960.1"/>
    <property type="molecule type" value="Genomic_DNA"/>
</dbReference>
<accession>A0A0P1ANF9</accession>
<dbReference type="AlphaFoldDB" id="A0A0P1ANF9"/>
<evidence type="ECO:0000313" key="2">
    <source>
        <dbReference type="Proteomes" id="UP000054928"/>
    </source>
</evidence>
<dbReference type="OrthoDB" id="98093at2759"/>
<reference evidence="2" key="1">
    <citation type="submission" date="2014-09" db="EMBL/GenBank/DDBJ databases">
        <authorList>
            <person name="Sharma Rahul"/>
            <person name="Thines Marco"/>
        </authorList>
    </citation>
    <scope>NUCLEOTIDE SEQUENCE [LARGE SCALE GENOMIC DNA]</scope>
</reference>
<protein>
    <submittedName>
        <fullName evidence="1">Uncharacterized protein</fullName>
    </submittedName>
</protein>
<dbReference type="STRING" id="4781.A0A0P1ANF9"/>
<dbReference type="Proteomes" id="UP000054928">
    <property type="component" value="Unassembled WGS sequence"/>
</dbReference>
<sequence length="139" mass="15854">MARFPPLAHPMEKYAKIAERDAYAVSFAELMRKAKLCFEAESGANMVVTENPGIGKSCFYLYCIFQLIFGNQVDVKELPSLDLVLNFGLFYHKYDASKSEFIELNEKEVRTLSQQQRVLRLIEGKSSQLIGPIKDPKKN</sequence>
<proteinExistence type="predicted"/>
<dbReference type="OMA" id="PMEKYAK"/>
<organism evidence="1 2">
    <name type="scientific">Plasmopara halstedii</name>
    <name type="common">Downy mildew of sunflower</name>
    <dbReference type="NCBI Taxonomy" id="4781"/>
    <lineage>
        <taxon>Eukaryota</taxon>
        <taxon>Sar</taxon>
        <taxon>Stramenopiles</taxon>
        <taxon>Oomycota</taxon>
        <taxon>Peronosporomycetes</taxon>
        <taxon>Peronosporales</taxon>
        <taxon>Peronosporaceae</taxon>
        <taxon>Plasmopara</taxon>
    </lineage>
</organism>
<name>A0A0P1ANF9_PLAHL</name>
<evidence type="ECO:0000313" key="1">
    <source>
        <dbReference type="EMBL" id="CEG42960.1"/>
    </source>
</evidence>
<keyword evidence="2" id="KW-1185">Reference proteome</keyword>
<dbReference type="GeneID" id="36408248"/>
<dbReference type="RefSeq" id="XP_024579329.1">
    <property type="nucleotide sequence ID" value="XM_024728897.1"/>
</dbReference>